<name>A0AB33TE11_9MYCO</name>
<comment type="caution">
    <text evidence="2">The sequence shown here is derived from an EMBL/GenBank/DDBJ whole genome shotgun (WGS) entry which is preliminary data.</text>
</comment>
<sequence>MDPRAQQAREHHRLQRDASRVGEQHRYERDRLVRELWTTEREKWTYATLAAAVTCSPGLIQKILDGRTPTAQHVTR</sequence>
<dbReference type="Proteomes" id="UP000038487">
    <property type="component" value="Unassembled WGS sequence"/>
</dbReference>
<proteinExistence type="predicted"/>
<evidence type="ECO:0000313" key="3">
    <source>
        <dbReference type="Proteomes" id="UP000038487"/>
    </source>
</evidence>
<dbReference type="RefSeq" id="WP_052536723.1">
    <property type="nucleotide sequence ID" value="NZ_CP014951.1"/>
</dbReference>
<reference evidence="2 3" key="1">
    <citation type="submission" date="2015-03" db="EMBL/GenBank/DDBJ databases">
        <authorList>
            <consortium name="Pathogen Informatics"/>
            <person name="Murphy D."/>
        </authorList>
    </citation>
    <scope>NUCLEOTIDE SEQUENCE [LARGE SCALE GENOMIC DNA]</scope>
    <source>
        <strain evidence="2 3">PAP036</strain>
    </source>
</reference>
<dbReference type="AlphaFoldDB" id="A0AB33TE11"/>
<evidence type="ECO:0000313" key="2">
    <source>
        <dbReference type="EMBL" id="CPT67002.1"/>
    </source>
</evidence>
<protein>
    <submittedName>
        <fullName evidence="2">Uncharacterized protein</fullName>
    </submittedName>
</protein>
<accession>A0AB33TE11</accession>
<evidence type="ECO:0000256" key="1">
    <source>
        <dbReference type="SAM" id="MobiDB-lite"/>
    </source>
</evidence>
<dbReference type="EMBL" id="CSUW01000016">
    <property type="protein sequence ID" value="CPT67002.1"/>
    <property type="molecule type" value="Genomic_DNA"/>
</dbReference>
<feature type="region of interest" description="Disordered" evidence="1">
    <location>
        <begin position="1"/>
        <end position="25"/>
    </location>
</feature>
<gene>
    <name evidence="2" type="ORF">ERS075527_05096</name>
</gene>
<organism evidence="2 3">
    <name type="scientific">Mycobacteroides abscessus</name>
    <dbReference type="NCBI Taxonomy" id="36809"/>
    <lineage>
        <taxon>Bacteria</taxon>
        <taxon>Bacillati</taxon>
        <taxon>Actinomycetota</taxon>
        <taxon>Actinomycetes</taxon>
        <taxon>Mycobacteriales</taxon>
        <taxon>Mycobacteriaceae</taxon>
        <taxon>Mycobacteroides</taxon>
    </lineage>
</organism>